<dbReference type="Proteomes" id="UP000280350">
    <property type="component" value="Unassembled WGS sequence"/>
</dbReference>
<organism evidence="1 2">
    <name type="scientific">Pseudomonas amygdali pv. tabaci</name>
    <name type="common">Pseudomonas syringae pv. tabaci</name>
    <dbReference type="NCBI Taxonomy" id="322"/>
    <lineage>
        <taxon>Bacteria</taxon>
        <taxon>Pseudomonadati</taxon>
        <taxon>Pseudomonadota</taxon>
        <taxon>Gammaproteobacteria</taxon>
        <taxon>Pseudomonadales</taxon>
        <taxon>Pseudomonadaceae</taxon>
        <taxon>Pseudomonas</taxon>
        <taxon>Pseudomonas amygdali</taxon>
    </lineage>
</organism>
<protein>
    <submittedName>
        <fullName evidence="1">Uncharacterized protein</fullName>
    </submittedName>
</protein>
<sequence>MVDAIGTFKDMYMTMEQAKPSQHSCWYQDSEYPVFFFQVLSFRLSYRFVARRGVETTETHV</sequence>
<evidence type="ECO:0000313" key="1">
    <source>
        <dbReference type="EMBL" id="RML80137.1"/>
    </source>
</evidence>
<comment type="caution">
    <text evidence="1">The sequence shown here is derived from an EMBL/GenBank/DDBJ whole genome shotgun (WGS) entry which is preliminary data.</text>
</comment>
<dbReference type="EMBL" id="RBNX01000137">
    <property type="protein sequence ID" value="RML80137.1"/>
    <property type="molecule type" value="Genomic_DNA"/>
</dbReference>
<proteinExistence type="predicted"/>
<name>A0AAX1VU80_PSEAJ</name>
<reference evidence="1 2" key="1">
    <citation type="submission" date="2018-08" db="EMBL/GenBank/DDBJ databases">
        <title>Recombination of ecologically and evolutionarily significant loci maintains genetic cohesion in the Pseudomonas syringae species complex.</title>
        <authorList>
            <person name="Dillon M."/>
            <person name="Thakur S."/>
            <person name="Almeida R.N.D."/>
            <person name="Weir B.S."/>
            <person name="Guttman D.S."/>
        </authorList>
    </citation>
    <scope>NUCLEOTIDE SEQUENCE [LARGE SCALE GENOMIC DNA]</scope>
    <source>
        <strain evidence="1 2">ICMP 2851</strain>
    </source>
</reference>
<dbReference type="AlphaFoldDB" id="A0AAX1VU80"/>
<evidence type="ECO:0000313" key="2">
    <source>
        <dbReference type="Proteomes" id="UP000280350"/>
    </source>
</evidence>
<accession>A0AAX1VU80</accession>
<gene>
    <name evidence="1" type="ORF">ALQ89_01601</name>
</gene>